<dbReference type="EMBL" id="CP001013">
    <property type="protein sequence ID" value="ACB34795.1"/>
    <property type="molecule type" value="Genomic_DNA"/>
</dbReference>
<evidence type="ECO:0000256" key="1">
    <source>
        <dbReference type="SAM" id="MobiDB-lite"/>
    </source>
</evidence>
<evidence type="ECO:0000256" key="2">
    <source>
        <dbReference type="SAM" id="SignalP"/>
    </source>
</evidence>
<evidence type="ECO:0000313" key="4">
    <source>
        <dbReference type="Proteomes" id="UP000001693"/>
    </source>
</evidence>
<dbReference type="InterPro" id="IPR012899">
    <property type="entry name" value="LTXXQ"/>
</dbReference>
<organism evidence="3 4">
    <name type="scientific">Leptothrix cholodnii (strain ATCC 51168 / LMG 8142 / SP-6)</name>
    <name type="common">Leptothrix discophora (strain SP-6)</name>
    <dbReference type="NCBI Taxonomy" id="395495"/>
    <lineage>
        <taxon>Bacteria</taxon>
        <taxon>Pseudomonadati</taxon>
        <taxon>Pseudomonadota</taxon>
        <taxon>Betaproteobacteria</taxon>
        <taxon>Burkholderiales</taxon>
        <taxon>Sphaerotilaceae</taxon>
        <taxon>Leptothrix</taxon>
    </lineage>
</organism>
<dbReference type="eggNOG" id="ENOG5032U92">
    <property type="taxonomic scope" value="Bacteria"/>
</dbReference>
<reference evidence="3 4" key="1">
    <citation type="submission" date="2008-03" db="EMBL/GenBank/DDBJ databases">
        <title>Complete sequence of Leptothrix cholodnii SP-6.</title>
        <authorList>
            <consortium name="US DOE Joint Genome Institute"/>
            <person name="Copeland A."/>
            <person name="Lucas S."/>
            <person name="Lapidus A."/>
            <person name="Glavina del Rio T."/>
            <person name="Dalin E."/>
            <person name="Tice H."/>
            <person name="Bruce D."/>
            <person name="Goodwin L."/>
            <person name="Pitluck S."/>
            <person name="Chertkov O."/>
            <person name="Brettin T."/>
            <person name="Detter J.C."/>
            <person name="Han C."/>
            <person name="Kuske C.R."/>
            <person name="Schmutz J."/>
            <person name="Larimer F."/>
            <person name="Land M."/>
            <person name="Hauser L."/>
            <person name="Kyrpides N."/>
            <person name="Lykidis A."/>
            <person name="Emerson D."/>
            <person name="Richardson P."/>
        </authorList>
    </citation>
    <scope>NUCLEOTIDE SEQUENCE [LARGE SCALE GENOMIC DNA]</scope>
    <source>
        <strain evidence="4">ATCC 51168 / LMG 8142 / SP-6</strain>
    </source>
</reference>
<dbReference type="HOGENOM" id="CLU_117149_0_0_4"/>
<feature type="chain" id="PRO_5002773393" description="LTXXQ motif family protein" evidence="2">
    <location>
        <begin position="23"/>
        <end position="182"/>
    </location>
</feature>
<dbReference type="KEGG" id="lch:Lcho_2530"/>
<dbReference type="STRING" id="395495.Lcho_2530"/>
<dbReference type="AlphaFoldDB" id="B1Y6F9"/>
<gene>
    <name evidence="3" type="ordered locus">Lcho_2530</name>
</gene>
<dbReference type="OrthoDB" id="8908552at2"/>
<keyword evidence="2" id="KW-0732">Signal</keyword>
<dbReference type="GO" id="GO:0042597">
    <property type="term" value="C:periplasmic space"/>
    <property type="evidence" value="ECO:0007669"/>
    <property type="project" value="InterPro"/>
</dbReference>
<feature type="compositionally biased region" description="Gly residues" evidence="1">
    <location>
        <begin position="35"/>
        <end position="47"/>
    </location>
</feature>
<dbReference type="RefSeq" id="WP_012347551.1">
    <property type="nucleotide sequence ID" value="NC_010524.1"/>
</dbReference>
<feature type="signal peptide" evidence="2">
    <location>
        <begin position="1"/>
        <end position="22"/>
    </location>
</feature>
<evidence type="ECO:0008006" key="5">
    <source>
        <dbReference type="Google" id="ProtNLM"/>
    </source>
</evidence>
<proteinExistence type="predicted"/>
<sequence length="182" mass="19424" precursor="true">MQTLIKRSLFALMGVGMAISLAACGHGPMGGGDPMGGAGEMMGMHGGGGHHRGPMNEADAAKRQERMLERATKELSLDDAQKQRLATLMSQMHAQRKAMMGEPGKGPREDMQALIAGERFDRSKAQALVDAKTGAVKAASPQLIAAAGDFFDSLKPEQQAKVREFMAKRGGGRHQGMGRHRD</sequence>
<protein>
    <recommendedName>
        <fullName evidence="5">LTXXQ motif family protein</fullName>
    </recommendedName>
</protein>
<dbReference type="PROSITE" id="PS51257">
    <property type="entry name" value="PROKAR_LIPOPROTEIN"/>
    <property type="match status" value="1"/>
</dbReference>
<evidence type="ECO:0000313" key="3">
    <source>
        <dbReference type="EMBL" id="ACB34795.1"/>
    </source>
</evidence>
<dbReference type="Proteomes" id="UP000001693">
    <property type="component" value="Chromosome"/>
</dbReference>
<dbReference type="Pfam" id="PF07813">
    <property type="entry name" value="LTXXQ"/>
    <property type="match status" value="1"/>
</dbReference>
<accession>B1Y6F9</accession>
<keyword evidence="4" id="KW-1185">Reference proteome</keyword>
<feature type="region of interest" description="Disordered" evidence="1">
    <location>
        <begin position="35"/>
        <end position="62"/>
    </location>
</feature>
<name>B1Y6F9_LEPCP</name>
<dbReference type="Gene3D" id="1.20.120.1490">
    <property type="match status" value="1"/>
</dbReference>